<feature type="transmembrane region" description="Helical" evidence="1">
    <location>
        <begin position="220"/>
        <end position="241"/>
    </location>
</feature>
<dbReference type="Proteomes" id="UP000567179">
    <property type="component" value="Unassembled WGS sequence"/>
</dbReference>
<sequence>MPDAESGSPFIAKPIAQALLDSFLGTTLVQSLLTDNRWGIFTSRLRTSHEMRTVPLIQDGKRKVHTSVMTLLFFMVIINLGTTWQILRDIMITHNDTRSPMVLEVVGGPLQIPLAANATGCIAMLIADTLLVWRCYVLWRRNKTLLVSFTPLLLGEVALIPIECVLNANLGPGKMPIICLFFFLSMSITALATGLIIYRIADVSNRIPGARFRYQYIIEVLVESGLMYSTTLLISGVLLAARKNNFTKYTLVQASSYWGGILPPVTANDGLEHLLQYKALPYSLLAWKRWSDMIKR</sequence>
<dbReference type="EMBL" id="JAACJJ010000058">
    <property type="protein sequence ID" value="KAF5310055.1"/>
    <property type="molecule type" value="Genomic_DNA"/>
</dbReference>
<dbReference type="OrthoDB" id="3226582at2759"/>
<feature type="transmembrane region" description="Helical" evidence="1">
    <location>
        <begin position="145"/>
        <end position="169"/>
    </location>
</feature>
<evidence type="ECO:0000313" key="3">
    <source>
        <dbReference type="Proteomes" id="UP000567179"/>
    </source>
</evidence>
<protein>
    <submittedName>
        <fullName evidence="2">Uncharacterized protein</fullName>
    </submittedName>
</protein>
<comment type="caution">
    <text evidence="2">The sequence shown here is derived from an EMBL/GenBank/DDBJ whole genome shotgun (WGS) entry which is preliminary data.</text>
</comment>
<evidence type="ECO:0000313" key="2">
    <source>
        <dbReference type="EMBL" id="KAF5310055.1"/>
    </source>
</evidence>
<feature type="transmembrane region" description="Helical" evidence="1">
    <location>
        <begin position="175"/>
        <end position="200"/>
    </location>
</feature>
<reference evidence="2 3" key="1">
    <citation type="journal article" date="2020" name="ISME J.">
        <title>Uncovering the hidden diversity of litter-decomposition mechanisms in mushroom-forming fungi.</title>
        <authorList>
            <person name="Floudas D."/>
            <person name="Bentzer J."/>
            <person name="Ahren D."/>
            <person name="Johansson T."/>
            <person name="Persson P."/>
            <person name="Tunlid A."/>
        </authorList>
    </citation>
    <scope>NUCLEOTIDE SEQUENCE [LARGE SCALE GENOMIC DNA]</scope>
    <source>
        <strain evidence="2 3">CBS 101986</strain>
    </source>
</reference>
<evidence type="ECO:0000256" key="1">
    <source>
        <dbReference type="SAM" id="Phobius"/>
    </source>
</evidence>
<keyword evidence="1" id="KW-1133">Transmembrane helix</keyword>
<keyword evidence="3" id="KW-1185">Reference proteome</keyword>
<feature type="transmembrane region" description="Helical" evidence="1">
    <location>
        <begin position="68"/>
        <end position="87"/>
    </location>
</feature>
<organism evidence="2 3">
    <name type="scientific">Psilocybe cf. subviscida</name>
    <dbReference type="NCBI Taxonomy" id="2480587"/>
    <lineage>
        <taxon>Eukaryota</taxon>
        <taxon>Fungi</taxon>
        <taxon>Dikarya</taxon>
        <taxon>Basidiomycota</taxon>
        <taxon>Agaricomycotina</taxon>
        <taxon>Agaricomycetes</taxon>
        <taxon>Agaricomycetidae</taxon>
        <taxon>Agaricales</taxon>
        <taxon>Agaricineae</taxon>
        <taxon>Strophariaceae</taxon>
        <taxon>Psilocybe</taxon>
    </lineage>
</organism>
<keyword evidence="1" id="KW-0812">Transmembrane</keyword>
<proteinExistence type="predicted"/>
<name>A0A8H5AS74_9AGAR</name>
<gene>
    <name evidence="2" type="ORF">D9619_010484</name>
</gene>
<keyword evidence="1" id="KW-0472">Membrane</keyword>
<feature type="transmembrane region" description="Helical" evidence="1">
    <location>
        <begin position="110"/>
        <end position="133"/>
    </location>
</feature>
<dbReference type="AlphaFoldDB" id="A0A8H5AS74"/>
<accession>A0A8H5AS74</accession>